<reference evidence="6 7" key="2">
    <citation type="submission" date="2017-08" db="EMBL/GenBank/DDBJ databases">
        <authorList>
            <person name="de Groot N.N."/>
        </authorList>
    </citation>
    <scope>NUCLEOTIDE SEQUENCE [LARGE SCALE GENOMIC DNA]</scope>
    <source>
        <strain evidence="6">Orrdi1</strain>
    </source>
</reference>
<evidence type="ECO:0000313" key="5">
    <source>
        <dbReference type="EMBL" id="SBT27562.1"/>
    </source>
</evidence>
<keyword evidence="2" id="KW-0238">DNA-binding</keyword>
<sequence length="301" mass="32590">MDMAACLKVAPLLRVNPQWLYDGSGKMDAKVPAAPTSVTPAPWPLPAIPRERIESLAPAQLERLQGAIAFALAQVEQDVLVAPKPQGKRGSTVNLDDAPDDFPIGQREKMPWEGGWKPTPAGDLPLRLQDRGGVVANVSPGAPPAANDRFEKVPELGEVKLAAGEGIENDAEETTGHVQFRRSFLRSVGADGGRGRVVYAKGNSMEPHIKDGWAVLVVPGEFISVRELTPNSIYAINYDGKMIVKAVVKDPRTDRWVARSANPSHPDIVLEGDEAVVRVLGRVVWAGGLLREGESTQWVRR</sequence>
<dbReference type="InterPro" id="IPR036286">
    <property type="entry name" value="LexA/Signal_pep-like_sf"/>
</dbReference>
<evidence type="ECO:0000256" key="2">
    <source>
        <dbReference type="ARBA" id="ARBA00023125"/>
    </source>
</evidence>
<dbReference type="KEGG" id="odi:ODI_R1217"/>
<dbReference type="Pfam" id="PF00717">
    <property type="entry name" value="Peptidase_S24"/>
    <property type="match status" value="1"/>
</dbReference>
<evidence type="ECO:0000259" key="4">
    <source>
        <dbReference type="Pfam" id="PF00717"/>
    </source>
</evidence>
<dbReference type="AlphaFoldDB" id="A0A1C3K7V4"/>
<protein>
    <submittedName>
        <fullName evidence="5">Putative phage repressor protein</fullName>
    </submittedName>
</protein>
<keyword evidence="1" id="KW-0805">Transcription regulation</keyword>
<dbReference type="PANTHER" id="PTHR40661">
    <property type="match status" value="1"/>
</dbReference>
<evidence type="ECO:0000256" key="3">
    <source>
        <dbReference type="ARBA" id="ARBA00023163"/>
    </source>
</evidence>
<evidence type="ECO:0000313" key="6">
    <source>
        <dbReference type="EMBL" id="SOE48069.1"/>
    </source>
</evidence>
<evidence type="ECO:0000256" key="1">
    <source>
        <dbReference type="ARBA" id="ARBA00023015"/>
    </source>
</evidence>
<dbReference type="Gene3D" id="2.10.109.10">
    <property type="entry name" value="Umud Fragment, subunit A"/>
    <property type="match status" value="1"/>
</dbReference>
<name>A0A1C3K7V4_9BURK</name>
<accession>A0A1C3K7V4</accession>
<dbReference type="Proteomes" id="UP000078558">
    <property type="component" value="Chromosome I"/>
</dbReference>
<dbReference type="PANTHER" id="PTHR40661:SF3">
    <property type="entry name" value="FELS-1 PROPHAGE TRANSCRIPTIONAL REGULATOR"/>
    <property type="match status" value="1"/>
</dbReference>
<dbReference type="EMBL" id="LT907988">
    <property type="protein sequence ID" value="SOE48069.1"/>
    <property type="molecule type" value="Genomic_DNA"/>
</dbReference>
<gene>
    <name evidence="5" type="ORF">ODI_02464</name>
    <name evidence="6" type="ORF">ODI_R1217</name>
</gene>
<keyword evidence="7" id="KW-1185">Reference proteome</keyword>
<dbReference type="InterPro" id="IPR039418">
    <property type="entry name" value="LexA-like"/>
</dbReference>
<keyword evidence="3" id="KW-0804">Transcription</keyword>
<dbReference type="SUPFAM" id="SSF51306">
    <property type="entry name" value="LexA/Signal peptidase"/>
    <property type="match status" value="1"/>
</dbReference>
<dbReference type="GO" id="GO:0003677">
    <property type="term" value="F:DNA binding"/>
    <property type="evidence" value="ECO:0007669"/>
    <property type="project" value="UniProtKB-KW"/>
</dbReference>
<organism evidence="5 7">
    <name type="scientific">Orrella dioscoreae</name>
    <dbReference type="NCBI Taxonomy" id="1851544"/>
    <lineage>
        <taxon>Bacteria</taxon>
        <taxon>Pseudomonadati</taxon>
        <taxon>Pseudomonadota</taxon>
        <taxon>Betaproteobacteria</taxon>
        <taxon>Burkholderiales</taxon>
        <taxon>Alcaligenaceae</taxon>
        <taxon>Orrella</taxon>
    </lineage>
</organism>
<dbReference type="EMBL" id="FLRC01000054">
    <property type="protein sequence ID" value="SBT27562.1"/>
    <property type="molecule type" value="Genomic_DNA"/>
</dbReference>
<proteinExistence type="predicted"/>
<dbReference type="CDD" id="cd06529">
    <property type="entry name" value="S24_LexA-like"/>
    <property type="match status" value="1"/>
</dbReference>
<reference evidence="5 7" key="1">
    <citation type="submission" date="2016-06" db="EMBL/GenBank/DDBJ databases">
        <authorList>
            <person name="Kjaerup R.B."/>
            <person name="Dalgaard T.S."/>
            <person name="Juul-Madsen H.R."/>
        </authorList>
    </citation>
    <scope>NUCLEOTIDE SEQUENCE [LARGE SCALE GENOMIC DNA]</scope>
    <source>
        <strain evidence="5">Orrdi1</strain>
    </source>
</reference>
<evidence type="ECO:0000313" key="7">
    <source>
        <dbReference type="Proteomes" id="UP000078558"/>
    </source>
</evidence>
<dbReference type="InterPro" id="IPR015927">
    <property type="entry name" value="Peptidase_S24_S26A/B/C"/>
</dbReference>
<feature type="domain" description="Peptidase S24/S26A/S26B/S26C" evidence="4">
    <location>
        <begin position="160"/>
        <end position="284"/>
    </location>
</feature>